<reference evidence="1" key="1">
    <citation type="journal article" date="2019" name="Environ. Microbiol.">
        <title>Fungal ecological strategies reflected in gene transcription - a case study of two litter decomposers.</title>
        <authorList>
            <person name="Barbi F."/>
            <person name="Kohler A."/>
            <person name="Barry K."/>
            <person name="Baskaran P."/>
            <person name="Daum C."/>
            <person name="Fauchery L."/>
            <person name="Ihrmark K."/>
            <person name="Kuo A."/>
            <person name="LaButti K."/>
            <person name="Lipzen A."/>
            <person name="Morin E."/>
            <person name="Grigoriev I.V."/>
            <person name="Henrissat B."/>
            <person name="Lindahl B."/>
            <person name="Martin F."/>
        </authorList>
    </citation>
    <scope>NUCLEOTIDE SEQUENCE</scope>
    <source>
        <strain evidence="1">JB14</strain>
    </source>
</reference>
<name>A0A6A4HGJ5_9AGAR</name>
<proteinExistence type="predicted"/>
<gene>
    <name evidence="1" type="ORF">BT96DRAFT_95517</name>
</gene>
<protein>
    <submittedName>
        <fullName evidence="1">Uncharacterized protein</fullName>
    </submittedName>
</protein>
<dbReference type="EMBL" id="ML769507">
    <property type="protein sequence ID" value="KAE9396860.1"/>
    <property type="molecule type" value="Genomic_DNA"/>
</dbReference>
<evidence type="ECO:0000313" key="1">
    <source>
        <dbReference type="EMBL" id="KAE9396860.1"/>
    </source>
</evidence>
<organism evidence="1 2">
    <name type="scientific">Gymnopus androsaceus JB14</name>
    <dbReference type="NCBI Taxonomy" id="1447944"/>
    <lineage>
        <taxon>Eukaryota</taxon>
        <taxon>Fungi</taxon>
        <taxon>Dikarya</taxon>
        <taxon>Basidiomycota</taxon>
        <taxon>Agaricomycotina</taxon>
        <taxon>Agaricomycetes</taxon>
        <taxon>Agaricomycetidae</taxon>
        <taxon>Agaricales</taxon>
        <taxon>Marasmiineae</taxon>
        <taxon>Omphalotaceae</taxon>
        <taxon>Gymnopus</taxon>
    </lineage>
</organism>
<dbReference type="OrthoDB" id="2496395at2759"/>
<evidence type="ECO:0000313" key="2">
    <source>
        <dbReference type="Proteomes" id="UP000799118"/>
    </source>
</evidence>
<sequence length="122" mass="14068">MQDAMPDHEQRESILHQSMIIIVKSLVDHDPNFKHFEHHPLLQFKPRRHHPARYRNQLFSVHSVVGKHTTALYTSLVNETYTNKLGIDAKIFENRAIPSVNSMLVNQAIRKAQLPVSSAPKQ</sequence>
<dbReference type="Proteomes" id="UP000799118">
    <property type="component" value="Unassembled WGS sequence"/>
</dbReference>
<keyword evidence="2" id="KW-1185">Reference proteome</keyword>
<accession>A0A6A4HGJ5</accession>
<dbReference type="AlphaFoldDB" id="A0A6A4HGJ5"/>